<dbReference type="InterPro" id="IPR011059">
    <property type="entry name" value="Metal-dep_hydrolase_composite"/>
</dbReference>
<dbReference type="Proteomes" id="UP001148313">
    <property type="component" value="Unassembled WGS sequence"/>
</dbReference>
<dbReference type="Gene3D" id="3.20.20.140">
    <property type="entry name" value="Metal-dependent hydrolases"/>
    <property type="match status" value="1"/>
</dbReference>
<keyword evidence="4" id="KW-1185">Reference proteome</keyword>
<dbReference type="RefSeq" id="WP_271091661.1">
    <property type="nucleotide sequence ID" value="NZ_JAPJZH010000016.1"/>
</dbReference>
<reference evidence="3" key="1">
    <citation type="submission" date="2022-11" db="EMBL/GenBank/DDBJ databases">
        <title>Hoeflea poritis sp. nov., isolated from scleractinian coral Porites lutea.</title>
        <authorList>
            <person name="Zhang G."/>
            <person name="Wei Q."/>
            <person name="Cai L."/>
        </authorList>
    </citation>
    <scope>NUCLEOTIDE SEQUENCE</scope>
    <source>
        <strain evidence="3">E7-10</strain>
    </source>
</reference>
<dbReference type="InterPro" id="IPR020043">
    <property type="entry name" value="Deacetylase_Atu3266-like"/>
</dbReference>
<proteinExistence type="predicted"/>
<evidence type="ECO:0000259" key="2">
    <source>
        <dbReference type="Pfam" id="PF01979"/>
    </source>
</evidence>
<dbReference type="SUPFAM" id="SSF51338">
    <property type="entry name" value="Composite domain of metallo-dependent hydrolases"/>
    <property type="match status" value="1"/>
</dbReference>
<dbReference type="InterPro" id="IPR006680">
    <property type="entry name" value="Amidohydro-rel"/>
</dbReference>
<dbReference type="PANTHER" id="PTHR42717">
    <property type="entry name" value="DIHYDROOROTASE-RELATED"/>
    <property type="match status" value="1"/>
</dbReference>
<dbReference type="InterPro" id="IPR032466">
    <property type="entry name" value="Metal_Hydrolase"/>
</dbReference>
<evidence type="ECO:0000313" key="3">
    <source>
        <dbReference type="EMBL" id="MDA4847819.1"/>
    </source>
</evidence>
<protein>
    <submittedName>
        <fullName evidence="3">Amidohydrolase/deacetylase family metallohydrolase</fullName>
    </submittedName>
</protein>
<evidence type="ECO:0000313" key="4">
    <source>
        <dbReference type="Proteomes" id="UP001148313"/>
    </source>
</evidence>
<feature type="compositionally biased region" description="Basic and acidic residues" evidence="1">
    <location>
        <begin position="377"/>
        <end position="394"/>
    </location>
</feature>
<evidence type="ECO:0000256" key="1">
    <source>
        <dbReference type="SAM" id="MobiDB-lite"/>
    </source>
</evidence>
<feature type="domain" description="Amidohydrolase-related" evidence="2">
    <location>
        <begin position="53"/>
        <end position="339"/>
    </location>
</feature>
<dbReference type="EMBL" id="JAPJZH010000016">
    <property type="protein sequence ID" value="MDA4847819.1"/>
    <property type="molecule type" value="Genomic_DNA"/>
</dbReference>
<dbReference type="SUPFAM" id="SSF51556">
    <property type="entry name" value="Metallo-dependent hydrolases"/>
    <property type="match status" value="1"/>
</dbReference>
<dbReference type="PANTHER" id="PTHR42717:SF1">
    <property type="entry name" value="IMIDAZOLONEPROPIONASE AND RELATED AMIDOHYDROLASES"/>
    <property type="match status" value="1"/>
</dbReference>
<name>A0ABT4VSX9_9HYPH</name>
<gene>
    <name evidence="3" type="ORF">OOZ53_20835</name>
</gene>
<organism evidence="3 4">
    <name type="scientific">Hoeflea poritis</name>
    <dbReference type="NCBI Taxonomy" id="2993659"/>
    <lineage>
        <taxon>Bacteria</taxon>
        <taxon>Pseudomonadati</taxon>
        <taxon>Pseudomonadota</taxon>
        <taxon>Alphaproteobacteria</taxon>
        <taxon>Hyphomicrobiales</taxon>
        <taxon>Rhizobiaceae</taxon>
        <taxon>Hoeflea</taxon>
    </lineage>
</organism>
<dbReference type="Gene3D" id="2.30.40.10">
    <property type="entry name" value="Urease, subunit C, domain 1"/>
    <property type="match status" value="1"/>
</dbReference>
<accession>A0ABT4VSX9</accession>
<comment type="caution">
    <text evidence="3">The sequence shown here is derived from an EMBL/GenBank/DDBJ whole genome shotgun (WGS) entry which is preliminary data.</text>
</comment>
<sequence length="394" mass="41458">MARNILISGGEIFADGNGKGSRGDVLIRDGVVAQISTGDMPAADEVIDASGCVVVPALTDIHAHVYWGATSLGVRPEIAAHRSGTATFVDAGSAGAANILGFKEFIQHPSPYNILAYLNISYPGIYGFSSRLMVGEGENPKLLNVEACVKAVREFADIIVGVKVRAGRLAAGDNGTEALRLGLEAAEQAGLPLMCHVDLDPPHIVDILNSLRPGDIVTHCCRPEPNAPVDDGRVRDAAWKAKERGVLFDIGHGMGGFSFATCRTMVEAGFVPDLVSSDIHCMSVDGPAYDALTTMNKLLALGVEFGAALAATTSRPAQIIGRPELGRIAVGDVANIAVLVRDGGRFPMVDVTGEEVTFSQALSCRHLISRGVPQAPHDTDHPQQTRSEATDHGN</sequence>
<feature type="region of interest" description="Disordered" evidence="1">
    <location>
        <begin position="371"/>
        <end position="394"/>
    </location>
</feature>
<dbReference type="Pfam" id="PF01979">
    <property type="entry name" value="Amidohydro_1"/>
    <property type="match status" value="1"/>
</dbReference>